<dbReference type="EMBL" id="JAAFGS010000001">
    <property type="protein sequence ID" value="NGZ74794.1"/>
    <property type="molecule type" value="Genomic_DNA"/>
</dbReference>
<dbReference type="InterPro" id="IPR000182">
    <property type="entry name" value="GNAT_dom"/>
</dbReference>
<sequence>MSILDTAEISIVEYEPKYAASLAEMWNRSSDSWGGDAYVHTEDSMREKRGRSTDLQTFLALDGETAVGFCSFSYYQEDEGAMYIPLLNVRPDYHGRKVGKALVLHAVRRTIEMGWPRLDLYTWPGNTKAVPAYKKCGFFWEKRDDTTHLMNFIPTVLATEAAAPFFEQADWYVDGKRDLSIRPDGEQENGFDFFTYLWEKDGRSLLMQFERTGRGLRKIETDDYSVEAVVARHRLPFGRRYPVTYRIVNKSGSPLDVRIQGRDGKGVKFALDASAQLNEAGGVREIEGFFELAEMPEEPNDRRTHPGVEAQLTINGRGASFKTGLAPVFPIKMTTAAAASTFVPRQESEIQIGFESRFAEETEIEVTLPETEAASFRPAKLKLRLPAEGKASASVRALVRRPGVAASGASIEVTSGGEKFAVRGELEICFPSASGTFWGETPREWIAGSGSASLRLRKSDNQLSLRIAGQSHPPFWFDLPKLGPSYSDRFAERKPSDVRFERDGEAIRLEADYDWLEPEGIRLTLVARLLPNGAMQLSHRLLRTEGAPLPENTELKQPMPVSFLNAVLPYDGTFLDLGTGADSIHMDYWKPDKLTENWMFFRWPSAACGVVWPKELQPERNHWRYAFVQPIGALQAGESVSTAPLSVFVGTFADWRELRAHALENGRLAPHPSWPLSPAERAAHGEARTDEHLAGTLNGGNPFLPEAFEALLLERKDVALNGTLRLSSERGAILPAELHADPSLELRRVAEKLTLDARPECDIVTFDFDMDAFSLCRRRLVFPAAGAEQNAVRTETFAENGLDIFEAGNGLLTLRAAPAFGPALYSLQYQGREWLDASFPQAGPKSFWNPWFGGISSNPAGLTLRSVQEEEVSAGFAELTDSAGNLWSGIRVTVDVVRHESFKGLRYHQYFLLRPGSPVMACVTMIEQRTGLPIANAALQKNAFFKSSADLRDGRFEVRDSRGDSIVYKTGRYDTDLEFGGVLRLHSDERDERLLVVPGEEDALQQYAVLVNELAGMLYNDRFDGRDGAVGFTRPYFYVLTDLDPQDDELTDLRRIRFEREEQQP</sequence>
<dbReference type="RefSeq" id="WP_166273029.1">
    <property type="nucleotide sequence ID" value="NZ_JAAFGS010000001.1"/>
</dbReference>
<dbReference type="Pfam" id="PF00583">
    <property type="entry name" value="Acetyltransf_1"/>
    <property type="match status" value="1"/>
</dbReference>
<reference evidence="4 5" key="1">
    <citation type="submission" date="2020-01" db="EMBL/GenBank/DDBJ databases">
        <title>Polyphasic characterisation and genomic insights into a novel alkali tolerant bacterium VR-M41.</title>
        <authorList>
            <person name="Vemuluri V.R."/>
        </authorList>
    </citation>
    <scope>NUCLEOTIDE SEQUENCE [LARGE SCALE GENOMIC DNA]</scope>
    <source>
        <strain evidence="4 5">VR-M41</strain>
    </source>
</reference>
<evidence type="ECO:0000259" key="3">
    <source>
        <dbReference type="PROSITE" id="PS51186"/>
    </source>
</evidence>
<keyword evidence="1" id="KW-0808">Transferase</keyword>
<evidence type="ECO:0000313" key="4">
    <source>
        <dbReference type="EMBL" id="NGZ74794.1"/>
    </source>
</evidence>
<evidence type="ECO:0000256" key="2">
    <source>
        <dbReference type="ARBA" id="ARBA00023315"/>
    </source>
</evidence>
<organism evidence="4 5">
    <name type="scientific">Saccharibacillus alkalitolerans</name>
    <dbReference type="NCBI Taxonomy" id="2705290"/>
    <lineage>
        <taxon>Bacteria</taxon>
        <taxon>Bacillati</taxon>
        <taxon>Bacillota</taxon>
        <taxon>Bacilli</taxon>
        <taxon>Bacillales</taxon>
        <taxon>Paenibacillaceae</taxon>
        <taxon>Saccharibacillus</taxon>
    </lineage>
</organism>
<accession>A0ABX0F4F1</accession>
<dbReference type="Proteomes" id="UP000800303">
    <property type="component" value="Unassembled WGS sequence"/>
</dbReference>
<gene>
    <name evidence="4" type="ORF">GYN08_05635</name>
</gene>
<dbReference type="PROSITE" id="PS51186">
    <property type="entry name" value="GNAT"/>
    <property type="match status" value="1"/>
</dbReference>
<dbReference type="InterPro" id="IPR050832">
    <property type="entry name" value="Bact_Acetyltransf"/>
</dbReference>
<comment type="caution">
    <text evidence="4">The sequence shown here is derived from an EMBL/GenBank/DDBJ whole genome shotgun (WGS) entry which is preliminary data.</text>
</comment>
<name>A0ABX0F4F1_9BACL</name>
<keyword evidence="2" id="KW-0012">Acyltransferase</keyword>
<dbReference type="SUPFAM" id="SSF55729">
    <property type="entry name" value="Acyl-CoA N-acyltransferases (Nat)"/>
    <property type="match status" value="1"/>
</dbReference>
<keyword evidence="5" id="KW-1185">Reference proteome</keyword>
<evidence type="ECO:0000313" key="5">
    <source>
        <dbReference type="Proteomes" id="UP000800303"/>
    </source>
</evidence>
<dbReference type="CDD" id="cd04301">
    <property type="entry name" value="NAT_SF"/>
    <property type="match status" value="1"/>
</dbReference>
<feature type="domain" description="N-acetyltransferase" evidence="3">
    <location>
        <begin position="9"/>
        <end position="159"/>
    </location>
</feature>
<proteinExistence type="predicted"/>
<dbReference type="InterPro" id="IPR016181">
    <property type="entry name" value="Acyl_CoA_acyltransferase"/>
</dbReference>
<dbReference type="PANTHER" id="PTHR43877">
    <property type="entry name" value="AMINOALKYLPHOSPHONATE N-ACETYLTRANSFERASE-RELATED-RELATED"/>
    <property type="match status" value="1"/>
</dbReference>
<dbReference type="Gene3D" id="3.40.630.30">
    <property type="match status" value="1"/>
</dbReference>
<protein>
    <submittedName>
        <fullName evidence="4">GNAT family N-acetyltransferase</fullName>
    </submittedName>
</protein>
<evidence type="ECO:0000256" key="1">
    <source>
        <dbReference type="ARBA" id="ARBA00022679"/>
    </source>
</evidence>